<dbReference type="Proteomes" id="UP000008070">
    <property type="component" value="Chromosome"/>
</dbReference>
<feature type="region of interest" description="Disordered" evidence="1">
    <location>
        <begin position="25"/>
        <end position="98"/>
    </location>
</feature>
<proteinExistence type="predicted"/>
<accession>C7CL66</accession>
<sequence length="98" mass="10767">MAPWSRWQASDEALLFMNEQKSEEKFTATMQGGTAERLRSDPDALGGSDRRCTVPTRWLRTARNEKADPEGGVPSEPASVRAFSAREASLSARRPDAG</sequence>
<name>C7CL66_METED</name>
<evidence type="ECO:0000313" key="3">
    <source>
        <dbReference type="Proteomes" id="UP000008070"/>
    </source>
</evidence>
<evidence type="ECO:0000256" key="1">
    <source>
        <dbReference type="SAM" id="MobiDB-lite"/>
    </source>
</evidence>
<dbReference type="KEGG" id="mdi:METDI3042"/>
<dbReference type="HOGENOM" id="CLU_2330515_0_0_5"/>
<feature type="compositionally biased region" description="Basic and acidic residues" evidence="1">
    <location>
        <begin position="36"/>
        <end position="52"/>
    </location>
</feature>
<organism evidence="2 3">
    <name type="scientific">Methylorubrum extorquens (strain DSM 6343 / CIP 106787 / DM4)</name>
    <name type="common">Methylobacterium extorquens</name>
    <dbReference type="NCBI Taxonomy" id="661410"/>
    <lineage>
        <taxon>Bacteria</taxon>
        <taxon>Pseudomonadati</taxon>
        <taxon>Pseudomonadota</taxon>
        <taxon>Alphaproteobacteria</taxon>
        <taxon>Hyphomicrobiales</taxon>
        <taxon>Methylobacteriaceae</taxon>
        <taxon>Methylorubrum</taxon>
    </lineage>
</organism>
<protein>
    <submittedName>
        <fullName evidence="2">Uncharacterized protein</fullName>
    </submittedName>
</protein>
<reference evidence="3" key="1">
    <citation type="journal article" date="2009" name="PLoS ONE">
        <title>Methylobacterium genome sequences: a reference blueprint to investigate microbial metabolism of C1 compounds from natural and industrial sources.</title>
        <authorList>
            <person name="Vuilleumier S."/>
            <person name="Chistoserdova L."/>
            <person name="Lee M.-C."/>
            <person name="Bringel F."/>
            <person name="Lajus A."/>
            <person name="Zhou Y."/>
            <person name="Gourion B."/>
            <person name="Barbe V."/>
            <person name="Chang J."/>
            <person name="Cruveiller S."/>
            <person name="Dossat C."/>
            <person name="Gillett W."/>
            <person name="Gruffaz C."/>
            <person name="Haugen E."/>
            <person name="Hourcade E."/>
            <person name="Levy R."/>
            <person name="Mangenot S."/>
            <person name="Muller E."/>
            <person name="Nadalig T."/>
            <person name="Pagni M."/>
            <person name="Penny C."/>
            <person name="Peyraud R."/>
            <person name="Robinson D.G."/>
            <person name="Roche D."/>
            <person name="Rouy Z."/>
            <person name="Saenampechek C."/>
            <person name="Salvignol G."/>
            <person name="Vallenet D."/>
            <person name="Wu Z."/>
            <person name="Marx C.J."/>
            <person name="Vorholt J.A."/>
            <person name="Olson M.V."/>
            <person name="Kaul R."/>
            <person name="Weissenbach J."/>
            <person name="Medigue C."/>
            <person name="Lidstrom M.E."/>
        </authorList>
    </citation>
    <scope>NUCLEOTIDE SEQUENCE [LARGE SCALE GENOMIC DNA]</scope>
    <source>
        <strain evidence="3">DSM 6343 / CIP 106787 / DM4</strain>
    </source>
</reference>
<dbReference type="AlphaFoldDB" id="C7CL66"/>
<evidence type="ECO:0000313" key="2">
    <source>
        <dbReference type="EMBL" id="CAX24695.1"/>
    </source>
</evidence>
<gene>
    <name evidence="2" type="ORF">METD_I3042</name>
</gene>
<dbReference type="EMBL" id="FP103042">
    <property type="protein sequence ID" value="CAX24695.1"/>
    <property type="molecule type" value="Genomic_DNA"/>
</dbReference>